<feature type="compositionally biased region" description="Basic and acidic residues" evidence="1">
    <location>
        <begin position="555"/>
        <end position="564"/>
    </location>
</feature>
<feature type="region of interest" description="Disordered" evidence="1">
    <location>
        <begin position="1"/>
        <end position="115"/>
    </location>
</feature>
<feature type="compositionally biased region" description="Polar residues" evidence="1">
    <location>
        <begin position="75"/>
        <end position="85"/>
    </location>
</feature>
<dbReference type="Proteomes" id="UP000027195">
    <property type="component" value="Unassembled WGS sequence"/>
</dbReference>
<evidence type="ECO:0000313" key="4">
    <source>
        <dbReference type="Proteomes" id="UP000027195"/>
    </source>
</evidence>
<evidence type="ECO:0000259" key="2">
    <source>
        <dbReference type="Pfam" id="PF09994"/>
    </source>
</evidence>
<dbReference type="Pfam" id="PF09994">
    <property type="entry name" value="T6SS_Tle1-like_cat"/>
    <property type="match status" value="1"/>
</dbReference>
<name>A0A067N557_BOTB1</name>
<sequence length="753" mass="83796">MAGSLDGTIRKSTETLAPVDPPPMEQPALTISPAPAPAPAIAPAPAPAPASPAVESSARPLSPPKDSPPKSALDASSSKEPQPQGNDGKPPIARNRTKGRTARGALREEPRVVPTATPSGRNLVLCFDGTSNRFGETNTNVVKLFEVLKRDKEEEQMVYYQTGIGTYASPGFTTPIMLAVAKLADLAIAWFLNEHVMGGYKYLMQHYKAGDRIFLFGFSRGAYIARALAGMLHKVGLLPPSMTEQVPFAYKMFADSSKKNEELARDFKQTFGRNITVHFVGVWDTVSSVGLLYPRNLPFTTSNKSIVYFRHALSLDERRAKFRPNLYHNPPRTTEDVRKGPREAAVLAKVQEPGKTATERLPPETELASNATESETAEWNRKVGPYQLEAVKEVWFAGGHADVGGGNVKNHFPYRLSNLSLQWMIGEAHQAGLLFDMKALERENVMPKEREEMNWDAHAQAHDQLKQSWAWWILEFIPFTHRYQDADARWHRHFGPNLGRQRNTYNRTIQIHASVDERMKHGYQPRTTLKEWTIENDAVFVISHEENAQTPHPSNSKDEARRNDVNKNGANREAISMEQPSRGTGAKQDAAQKVKVEVEKCDEVEAGAGHEKVGDEKSKSVAGGGEQIGGNFQRLVVGQLEVSQLVVSELVVKGSVRERSIVTEDEMDDRSDLDGDTEYELTSPIRAATSSDRSDNGRGNGRHRPRRPIKHVRDDSGYAEGHHSRNGHRGYNGRSSPIRESPEFKYPQRLSQD</sequence>
<dbReference type="InParanoid" id="A0A067N557"/>
<dbReference type="SUPFAM" id="SSF53474">
    <property type="entry name" value="alpha/beta-Hydrolases"/>
    <property type="match status" value="1"/>
</dbReference>
<feature type="region of interest" description="Disordered" evidence="1">
    <location>
        <begin position="663"/>
        <end position="753"/>
    </location>
</feature>
<evidence type="ECO:0000256" key="1">
    <source>
        <dbReference type="SAM" id="MobiDB-lite"/>
    </source>
</evidence>
<reference evidence="4" key="1">
    <citation type="journal article" date="2014" name="Proc. Natl. Acad. Sci. U.S.A.">
        <title>Extensive sampling of basidiomycete genomes demonstrates inadequacy of the white-rot/brown-rot paradigm for wood decay fungi.</title>
        <authorList>
            <person name="Riley R."/>
            <person name="Salamov A.A."/>
            <person name="Brown D.W."/>
            <person name="Nagy L.G."/>
            <person name="Floudas D."/>
            <person name="Held B.W."/>
            <person name="Levasseur A."/>
            <person name="Lombard V."/>
            <person name="Morin E."/>
            <person name="Otillar R."/>
            <person name="Lindquist E.A."/>
            <person name="Sun H."/>
            <person name="LaButti K.M."/>
            <person name="Schmutz J."/>
            <person name="Jabbour D."/>
            <person name="Luo H."/>
            <person name="Baker S.E."/>
            <person name="Pisabarro A.G."/>
            <person name="Walton J.D."/>
            <person name="Blanchette R.A."/>
            <person name="Henrissat B."/>
            <person name="Martin F."/>
            <person name="Cullen D."/>
            <person name="Hibbett D.S."/>
            <person name="Grigoriev I.V."/>
        </authorList>
    </citation>
    <scope>NUCLEOTIDE SEQUENCE [LARGE SCALE GENOMIC DNA]</scope>
    <source>
        <strain evidence="4">FD-172 SS1</strain>
    </source>
</reference>
<feature type="compositionally biased region" description="Basic and acidic residues" evidence="1">
    <location>
        <begin position="711"/>
        <end position="723"/>
    </location>
</feature>
<feature type="domain" description="T6SS Phospholipase effector Tle1-like catalytic" evidence="2">
    <location>
        <begin position="121"/>
        <end position="426"/>
    </location>
</feature>
<dbReference type="STRING" id="930990.A0A067N557"/>
<dbReference type="OrthoDB" id="3162439at2759"/>
<keyword evidence="4" id="KW-1185">Reference proteome</keyword>
<feature type="compositionally biased region" description="Basic residues" evidence="1">
    <location>
        <begin position="700"/>
        <end position="710"/>
    </location>
</feature>
<dbReference type="InterPro" id="IPR029058">
    <property type="entry name" value="AB_hydrolase_fold"/>
</dbReference>
<protein>
    <recommendedName>
        <fullName evidence="2">T6SS Phospholipase effector Tle1-like catalytic domain-containing protein</fullName>
    </recommendedName>
</protein>
<dbReference type="InterPro" id="IPR018712">
    <property type="entry name" value="Tle1-like_cat"/>
</dbReference>
<evidence type="ECO:0000313" key="3">
    <source>
        <dbReference type="EMBL" id="KDQ18881.1"/>
    </source>
</evidence>
<feature type="region of interest" description="Disordered" evidence="1">
    <location>
        <begin position="353"/>
        <end position="378"/>
    </location>
</feature>
<organism evidence="3 4">
    <name type="scientific">Botryobasidium botryosum (strain FD-172 SS1)</name>
    <dbReference type="NCBI Taxonomy" id="930990"/>
    <lineage>
        <taxon>Eukaryota</taxon>
        <taxon>Fungi</taxon>
        <taxon>Dikarya</taxon>
        <taxon>Basidiomycota</taxon>
        <taxon>Agaricomycotina</taxon>
        <taxon>Agaricomycetes</taxon>
        <taxon>Cantharellales</taxon>
        <taxon>Botryobasidiaceae</taxon>
        <taxon>Botryobasidium</taxon>
    </lineage>
</organism>
<dbReference type="HOGENOM" id="CLU_005049_5_1_1"/>
<proteinExistence type="predicted"/>
<feature type="region of interest" description="Disordered" evidence="1">
    <location>
        <begin position="545"/>
        <end position="564"/>
    </location>
</feature>
<dbReference type="PANTHER" id="PTHR33840:SF2">
    <property type="entry name" value="TLE1 PHOSPHOLIPASE DOMAIN-CONTAINING PROTEIN"/>
    <property type="match status" value="1"/>
</dbReference>
<dbReference type="EMBL" id="KL198020">
    <property type="protein sequence ID" value="KDQ18881.1"/>
    <property type="molecule type" value="Genomic_DNA"/>
</dbReference>
<dbReference type="PANTHER" id="PTHR33840">
    <property type="match status" value="1"/>
</dbReference>
<accession>A0A067N557</accession>
<feature type="compositionally biased region" description="Pro residues" evidence="1">
    <location>
        <begin position="34"/>
        <end position="50"/>
    </location>
</feature>
<feature type="compositionally biased region" description="Acidic residues" evidence="1">
    <location>
        <begin position="663"/>
        <end position="679"/>
    </location>
</feature>
<feature type="region of interest" description="Disordered" evidence="1">
    <location>
        <begin position="571"/>
        <end position="591"/>
    </location>
</feature>
<dbReference type="AlphaFoldDB" id="A0A067N557"/>
<gene>
    <name evidence="3" type="ORF">BOTBODRAFT_170867</name>
</gene>